<dbReference type="GO" id="GO:0005524">
    <property type="term" value="F:ATP binding"/>
    <property type="evidence" value="ECO:0007669"/>
    <property type="project" value="UniProtKB-KW"/>
</dbReference>
<feature type="domain" description="Sigma-54 factor interaction" evidence="13">
    <location>
        <begin position="147"/>
        <end position="376"/>
    </location>
</feature>
<dbReference type="Pfam" id="PF00072">
    <property type="entry name" value="Response_reg"/>
    <property type="match status" value="1"/>
</dbReference>
<evidence type="ECO:0000259" key="13">
    <source>
        <dbReference type="PROSITE" id="PS50045"/>
    </source>
</evidence>
<protein>
    <recommendedName>
        <fullName evidence="2">Stage 0 sporulation protein A homolog</fullName>
    </recommendedName>
</protein>
<evidence type="ECO:0000256" key="10">
    <source>
        <dbReference type="ARBA" id="ARBA00023163"/>
    </source>
</evidence>
<keyword evidence="10" id="KW-0804">Transcription</keyword>
<dbReference type="PANTHER" id="PTHR32071">
    <property type="entry name" value="TRANSCRIPTIONAL REGULATORY PROTEIN"/>
    <property type="match status" value="1"/>
</dbReference>
<evidence type="ECO:0000313" key="15">
    <source>
        <dbReference type="EMBL" id="QTL98174.1"/>
    </source>
</evidence>
<dbReference type="PANTHER" id="PTHR32071:SF57">
    <property type="entry name" value="C4-DICARBOXYLATE TRANSPORT TRANSCRIPTIONAL REGULATORY PROTEIN DCTD"/>
    <property type="match status" value="1"/>
</dbReference>
<dbReference type="FunFam" id="1.10.8.60:FF:000014">
    <property type="entry name" value="DNA-binding transcriptional regulator NtrC"/>
    <property type="match status" value="1"/>
</dbReference>
<keyword evidence="7" id="KW-0805">Transcription regulation</keyword>
<dbReference type="CDD" id="cd00009">
    <property type="entry name" value="AAA"/>
    <property type="match status" value="1"/>
</dbReference>
<dbReference type="PRINTS" id="PR01590">
    <property type="entry name" value="HTHFIS"/>
</dbReference>
<keyword evidence="5" id="KW-0547">Nucleotide-binding</keyword>
<evidence type="ECO:0000256" key="4">
    <source>
        <dbReference type="ARBA" id="ARBA00022553"/>
    </source>
</evidence>
<dbReference type="GO" id="GO:0006355">
    <property type="term" value="P:regulation of DNA-templated transcription"/>
    <property type="evidence" value="ECO:0007669"/>
    <property type="project" value="InterPro"/>
</dbReference>
<keyword evidence="3" id="KW-0963">Cytoplasm</keyword>
<keyword evidence="6" id="KW-0067">ATP-binding</keyword>
<evidence type="ECO:0000256" key="5">
    <source>
        <dbReference type="ARBA" id="ARBA00022741"/>
    </source>
</evidence>
<dbReference type="InterPro" id="IPR025662">
    <property type="entry name" value="Sigma_54_int_dom_ATP-bd_1"/>
</dbReference>
<evidence type="ECO:0000256" key="9">
    <source>
        <dbReference type="ARBA" id="ARBA00023159"/>
    </source>
</evidence>
<evidence type="ECO:0000259" key="14">
    <source>
        <dbReference type="PROSITE" id="PS50110"/>
    </source>
</evidence>
<dbReference type="Gene3D" id="1.10.8.60">
    <property type="match status" value="1"/>
</dbReference>
<dbReference type="RefSeq" id="WP_230866634.1">
    <property type="nucleotide sequence ID" value="NZ_CP046640.1"/>
</dbReference>
<dbReference type="FunFam" id="3.40.50.300:FF:000006">
    <property type="entry name" value="DNA-binding transcriptional regulator NtrC"/>
    <property type="match status" value="1"/>
</dbReference>
<sequence length="460" mass="52037">MKQSSLLIIDDDNGLRTSLAAFLGKNNYKIITAKNGEEGIKQVETHDFDLVLLDIRMPGMDGITALKRIKNLSPYVNVIVITGFGSVESAVEAMKEGALDYITKPFNLSELKEKIEKYLRIEYLVIKNKMAQENEEKEEKVTGFNDIIGKSSEMQDIYKLIKKIAPSDVTVLLLGESGVGKEMIAKAIYQNSQRKEGPFVKLNCAAIPEHLLESELFGFEKGAFTGASQQKKGLFELANNGTIFLDEIGDMSLATQSKVLRILQEGEFQRVGGVKALKANVRVIAATNIDIQQAIDRGDFREDLYYRLNVVKINIPPLRERREDIPLLVNEFIDYYNKKYHKKVQGVTPDALRLLMCYEWPGNVRELKNVCEQVIVLTETDIITADDLPDEIKDKGLNFDSSNSPQTLKDITKNLTTEIEKKIILDTLEENDWNRNDTAEKLGITPRTLYNKIKDYSLDK</sequence>
<dbReference type="Pfam" id="PF02954">
    <property type="entry name" value="HTH_8"/>
    <property type="match status" value="1"/>
</dbReference>
<accession>A0A8A7KJ65</accession>
<evidence type="ECO:0000256" key="7">
    <source>
        <dbReference type="ARBA" id="ARBA00023015"/>
    </source>
</evidence>
<comment type="subcellular location">
    <subcellularLocation>
        <location evidence="1">Cytoplasm</location>
    </subcellularLocation>
</comment>
<evidence type="ECO:0000256" key="8">
    <source>
        <dbReference type="ARBA" id="ARBA00023125"/>
    </source>
</evidence>
<dbReference type="InterPro" id="IPR011006">
    <property type="entry name" value="CheY-like_superfamily"/>
</dbReference>
<proteinExistence type="predicted"/>
<dbReference type="GO" id="GO:0005737">
    <property type="term" value="C:cytoplasm"/>
    <property type="evidence" value="ECO:0007669"/>
    <property type="project" value="UniProtKB-SubCell"/>
</dbReference>
<keyword evidence="8" id="KW-0238">DNA-binding</keyword>
<dbReference type="InterPro" id="IPR009057">
    <property type="entry name" value="Homeodomain-like_sf"/>
</dbReference>
<dbReference type="InterPro" id="IPR025944">
    <property type="entry name" value="Sigma_54_int_dom_CS"/>
</dbReference>
<dbReference type="SUPFAM" id="SSF46689">
    <property type="entry name" value="Homeodomain-like"/>
    <property type="match status" value="1"/>
</dbReference>
<feature type="modified residue" description="4-aspartylphosphate" evidence="12">
    <location>
        <position position="54"/>
    </location>
</feature>
<evidence type="ECO:0000256" key="2">
    <source>
        <dbReference type="ARBA" id="ARBA00018672"/>
    </source>
</evidence>
<dbReference type="GO" id="GO:0043565">
    <property type="term" value="F:sequence-specific DNA binding"/>
    <property type="evidence" value="ECO:0007669"/>
    <property type="project" value="InterPro"/>
</dbReference>
<dbReference type="PROSITE" id="PS50045">
    <property type="entry name" value="SIGMA54_INTERACT_4"/>
    <property type="match status" value="1"/>
</dbReference>
<evidence type="ECO:0000256" key="6">
    <source>
        <dbReference type="ARBA" id="ARBA00022840"/>
    </source>
</evidence>
<dbReference type="SUPFAM" id="SSF52172">
    <property type="entry name" value="CheY-like"/>
    <property type="match status" value="1"/>
</dbReference>
<dbReference type="Pfam" id="PF25601">
    <property type="entry name" value="AAA_lid_14"/>
    <property type="match status" value="1"/>
</dbReference>
<dbReference type="InterPro" id="IPR003593">
    <property type="entry name" value="AAA+_ATPase"/>
</dbReference>
<evidence type="ECO:0000313" key="16">
    <source>
        <dbReference type="Proteomes" id="UP000665020"/>
    </source>
</evidence>
<dbReference type="EMBL" id="CP046640">
    <property type="protein sequence ID" value="QTL98174.1"/>
    <property type="molecule type" value="Genomic_DNA"/>
</dbReference>
<feature type="domain" description="Response regulatory" evidence="14">
    <location>
        <begin position="5"/>
        <end position="119"/>
    </location>
</feature>
<dbReference type="GO" id="GO:0000160">
    <property type="term" value="P:phosphorelay signal transduction system"/>
    <property type="evidence" value="ECO:0007669"/>
    <property type="project" value="InterPro"/>
</dbReference>
<dbReference type="InterPro" id="IPR002078">
    <property type="entry name" value="Sigma_54_int"/>
</dbReference>
<evidence type="ECO:0000256" key="11">
    <source>
        <dbReference type="ARBA" id="ARBA00024867"/>
    </source>
</evidence>
<keyword evidence="9" id="KW-0010">Activator</keyword>
<dbReference type="KEGG" id="ifn:GM661_09380"/>
<dbReference type="SUPFAM" id="SSF52540">
    <property type="entry name" value="P-loop containing nucleoside triphosphate hydrolases"/>
    <property type="match status" value="1"/>
</dbReference>
<dbReference type="SMART" id="SM00448">
    <property type="entry name" value="REC"/>
    <property type="match status" value="1"/>
</dbReference>
<dbReference type="InterPro" id="IPR027417">
    <property type="entry name" value="P-loop_NTPase"/>
</dbReference>
<dbReference type="InterPro" id="IPR058031">
    <property type="entry name" value="AAA_lid_NorR"/>
</dbReference>
<gene>
    <name evidence="15" type="ORF">GM661_09380</name>
</gene>
<dbReference type="Gene3D" id="1.10.10.60">
    <property type="entry name" value="Homeodomain-like"/>
    <property type="match status" value="1"/>
</dbReference>
<dbReference type="SMART" id="SM00382">
    <property type="entry name" value="AAA"/>
    <property type="match status" value="1"/>
</dbReference>
<reference evidence="15" key="1">
    <citation type="submission" date="2019-12" db="EMBL/GenBank/DDBJ databases">
        <authorList>
            <person name="zhang j."/>
            <person name="sun C.M."/>
        </authorList>
    </citation>
    <scope>NUCLEOTIDE SEQUENCE</scope>
    <source>
        <strain evidence="15">NS-1</strain>
    </source>
</reference>
<dbReference type="Pfam" id="PF00158">
    <property type="entry name" value="Sigma54_activat"/>
    <property type="match status" value="1"/>
</dbReference>
<name>A0A8A7KJ65_9FIRM</name>
<dbReference type="PROSITE" id="PS50110">
    <property type="entry name" value="RESPONSE_REGULATORY"/>
    <property type="match status" value="1"/>
</dbReference>
<dbReference type="PROSITE" id="PS00688">
    <property type="entry name" value="SIGMA54_INTERACT_3"/>
    <property type="match status" value="1"/>
</dbReference>
<keyword evidence="4 12" id="KW-0597">Phosphoprotein</keyword>
<dbReference type="Gene3D" id="3.40.50.300">
    <property type="entry name" value="P-loop containing nucleotide triphosphate hydrolases"/>
    <property type="match status" value="1"/>
</dbReference>
<organism evidence="15 16">
    <name type="scientific">Iocasia fonsfrigidae</name>
    <dbReference type="NCBI Taxonomy" id="2682810"/>
    <lineage>
        <taxon>Bacteria</taxon>
        <taxon>Bacillati</taxon>
        <taxon>Bacillota</taxon>
        <taxon>Clostridia</taxon>
        <taxon>Halanaerobiales</taxon>
        <taxon>Halanaerobiaceae</taxon>
        <taxon>Iocasia</taxon>
    </lineage>
</organism>
<dbReference type="Gene3D" id="3.40.50.2300">
    <property type="match status" value="1"/>
</dbReference>
<dbReference type="InterPro" id="IPR002197">
    <property type="entry name" value="HTH_Fis"/>
</dbReference>
<dbReference type="AlphaFoldDB" id="A0A8A7KJ65"/>
<dbReference type="PROSITE" id="PS00676">
    <property type="entry name" value="SIGMA54_INTERACT_2"/>
    <property type="match status" value="1"/>
</dbReference>
<dbReference type="Proteomes" id="UP000665020">
    <property type="component" value="Chromosome"/>
</dbReference>
<dbReference type="FunFam" id="3.40.50.2300:FF:000018">
    <property type="entry name" value="DNA-binding transcriptional regulator NtrC"/>
    <property type="match status" value="1"/>
</dbReference>
<evidence type="ECO:0000256" key="1">
    <source>
        <dbReference type="ARBA" id="ARBA00004496"/>
    </source>
</evidence>
<keyword evidence="16" id="KW-1185">Reference proteome</keyword>
<dbReference type="InterPro" id="IPR001789">
    <property type="entry name" value="Sig_transdc_resp-reg_receiver"/>
</dbReference>
<comment type="function">
    <text evidence="11">May play the central regulatory role in sporulation. It may be an element of the effector pathway responsible for the activation of sporulation genes in response to nutritional stress. Spo0A may act in concert with spo0H (a sigma factor) to control the expression of some genes that are critical to the sporulation process.</text>
</comment>
<dbReference type="InterPro" id="IPR025943">
    <property type="entry name" value="Sigma_54_int_dom_ATP-bd_2"/>
</dbReference>
<dbReference type="PROSITE" id="PS00675">
    <property type="entry name" value="SIGMA54_INTERACT_1"/>
    <property type="match status" value="1"/>
</dbReference>
<evidence type="ECO:0000256" key="12">
    <source>
        <dbReference type="PROSITE-ProRule" id="PRU00169"/>
    </source>
</evidence>
<evidence type="ECO:0000256" key="3">
    <source>
        <dbReference type="ARBA" id="ARBA00022490"/>
    </source>
</evidence>